<dbReference type="InterPro" id="IPR020846">
    <property type="entry name" value="MFS_dom"/>
</dbReference>
<dbReference type="PANTHER" id="PTHR23511">
    <property type="entry name" value="SYNAPTIC VESICLE GLYCOPROTEIN 2"/>
    <property type="match status" value="1"/>
</dbReference>
<evidence type="ECO:0000313" key="8">
    <source>
        <dbReference type="EMBL" id="CAG5033882.1"/>
    </source>
</evidence>
<keyword evidence="9" id="KW-1185">Reference proteome</keyword>
<evidence type="ECO:0000256" key="5">
    <source>
        <dbReference type="ARBA" id="ARBA00023136"/>
    </source>
</evidence>
<feature type="transmembrane region" description="Helical" evidence="6">
    <location>
        <begin position="473"/>
        <end position="492"/>
    </location>
</feature>
<feature type="transmembrane region" description="Helical" evidence="6">
    <location>
        <begin position="386"/>
        <end position="406"/>
    </location>
</feature>
<keyword evidence="5 6" id="KW-0472">Membrane</keyword>
<evidence type="ECO:0000259" key="7">
    <source>
        <dbReference type="PROSITE" id="PS50850"/>
    </source>
</evidence>
<dbReference type="EMBL" id="CAJQZP010001262">
    <property type="protein sequence ID" value="CAG5033882.1"/>
    <property type="molecule type" value="Genomic_DNA"/>
</dbReference>
<feature type="transmembrane region" description="Helical" evidence="6">
    <location>
        <begin position="200"/>
        <end position="220"/>
    </location>
</feature>
<sequence length="498" mass="54669">MTTDLERRVKSTDTPYSYDEAVELTGHGRYNYLLLAACCVISNAGALDMFGFSVVVAAASCDLHIGTTETGILASAPFAGALFAFPWGYFADTQGRRRALLLSTSGGFIFAALSSLAPTWQIMLALKIIGCSFSSSSYSLTMTYLGESTGSKHRSRYLFIMISMNLASEIVSFGFAYFILPLSLHWEIPWLSITYHSWRLFTFIIAVPLGISALLLTWLYESPKFLANKGEITVALKVLRKINVANGGKDDDYPVHHLEAIEVATSQKQTLWSSLVSQTVPLFQPPLLLRTLQLFYLIVICCTTNNVFVMWFPTMVNLFFNSVSGGTTDIGFCTGVVQNATNSVQAENYVCNDAISPNTVYSGIIVGLTFTFINLVASRLASWRRLVLIGCFLIAAISSLLVGIVTKPVLSMIFFSLIQITYVGIGSVASYFVDMYPTTYRGMVMSLGMMVARLSSFAGVNVIGVIIVDHCNLTFYCWSIFVISGVAVTLFLPSDRKK</sequence>
<dbReference type="OrthoDB" id="433512at2759"/>
<evidence type="ECO:0000256" key="6">
    <source>
        <dbReference type="SAM" id="Phobius"/>
    </source>
</evidence>
<feature type="transmembrane region" description="Helical" evidence="6">
    <location>
        <begin position="412"/>
        <end position="433"/>
    </location>
</feature>
<keyword evidence="2" id="KW-0813">Transport</keyword>
<feature type="transmembrane region" description="Helical" evidence="6">
    <location>
        <begin position="124"/>
        <end position="145"/>
    </location>
</feature>
<proteinExistence type="predicted"/>
<feature type="transmembrane region" description="Helical" evidence="6">
    <location>
        <begin position="359"/>
        <end position="377"/>
    </location>
</feature>
<evidence type="ECO:0000256" key="2">
    <source>
        <dbReference type="ARBA" id="ARBA00022448"/>
    </source>
</evidence>
<dbReference type="PROSITE" id="PS50850">
    <property type="entry name" value="MFS"/>
    <property type="match status" value="1"/>
</dbReference>
<dbReference type="Pfam" id="PF07690">
    <property type="entry name" value="MFS_1"/>
    <property type="match status" value="1"/>
</dbReference>
<keyword evidence="3 6" id="KW-0812">Transmembrane</keyword>
<accession>A0A8S3XV43</accession>
<evidence type="ECO:0000256" key="4">
    <source>
        <dbReference type="ARBA" id="ARBA00022989"/>
    </source>
</evidence>
<gene>
    <name evidence="8" type="ORF">PAPOLLO_LOCUS20208</name>
</gene>
<feature type="transmembrane region" description="Helical" evidence="6">
    <location>
        <begin position="32"/>
        <end position="59"/>
    </location>
</feature>
<evidence type="ECO:0000256" key="1">
    <source>
        <dbReference type="ARBA" id="ARBA00004141"/>
    </source>
</evidence>
<dbReference type="AlphaFoldDB" id="A0A8S3XV43"/>
<comment type="subcellular location">
    <subcellularLocation>
        <location evidence="1">Membrane</location>
        <topology evidence="1">Multi-pass membrane protein</topology>
    </subcellularLocation>
</comment>
<name>A0A8S3XV43_PARAO</name>
<evidence type="ECO:0000256" key="3">
    <source>
        <dbReference type="ARBA" id="ARBA00022692"/>
    </source>
</evidence>
<dbReference type="PANTHER" id="PTHR23511:SF35">
    <property type="entry name" value="MAJOR FACILITATOR SUPERFAMILY (MFS) PROFILE DOMAIN-CONTAINING PROTEIN"/>
    <property type="match status" value="1"/>
</dbReference>
<feature type="transmembrane region" description="Helical" evidence="6">
    <location>
        <begin position="71"/>
        <end position="90"/>
    </location>
</feature>
<dbReference type="InterPro" id="IPR011701">
    <property type="entry name" value="MFS"/>
</dbReference>
<feature type="transmembrane region" description="Helical" evidence="6">
    <location>
        <begin position="294"/>
        <end position="312"/>
    </location>
</feature>
<keyword evidence="4 6" id="KW-1133">Transmembrane helix</keyword>
<feature type="transmembrane region" description="Helical" evidence="6">
    <location>
        <begin position="157"/>
        <end position="180"/>
    </location>
</feature>
<dbReference type="Proteomes" id="UP000691718">
    <property type="component" value="Unassembled WGS sequence"/>
</dbReference>
<evidence type="ECO:0000313" key="9">
    <source>
        <dbReference type="Proteomes" id="UP000691718"/>
    </source>
</evidence>
<organism evidence="8 9">
    <name type="scientific">Parnassius apollo</name>
    <name type="common">Apollo butterfly</name>
    <name type="synonym">Papilio apollo</name>
    <dbReference type="NCBI Taxonomy" id="110799"/>
    <lineage>
        <taxon>Eukaryota</taxon>
        <taxon>Metazoa</taxon>
        <taxon>Ecdysozoa</taxon>
        <taxon>Arthropoda</taxon>
        <taxon>Hexapoda</taxon>
        <taxon>Insecta</taxon>
        <taxon>Pterygota</taxon>
        <taxon>Neoptera</taxon>
        <taxon>Endopterygota</taxon>
        <taxon>Lepidoptera</taxon>
        <taxon>Glossata</taxon>
        <taxon>Ditrysia</taxon>
        <taxon>Papilionoidea</taxon>
        <taxon>Papilionidae</taxon>
        <taxon>Parnassiinae</taxon>
        <taxon>Parnassini</taxon>
        <taxon>Parnassius</taxon>
        <taxon>Parnassius</taxon>
    </lineage>
</organism>
<reference evidence="8" key="1">
    <citation type="submission" date="2021-04" db="EMBL/GenBank/DDBJ databases">
        <authorList>
            <person name="Tunstrom K."/>
        </authorList>
    </citation>
    <scope>NUCLEOTIDE SEQUENCE</scope>
</reference>
<feature type="transmembrane region" description="Helical" evidence="6">
    <location>
        <begin position="445"/>
        <end position="467"/>
    </location>
</feature>
<feature type="transmembrane region" description="Helical" evidence="6">
    <location>
        <begin position="99"/>
        <end position="118"/>
    </location>
</feature>
<comment type="caution">
    <text evidence="8">The sequence shown here is derived from an EMBL/GenBank/DDBJ whole genome shotgun (WGS) entry which is preliminary data.</text>
</comment>
<feature type="domain" description="Major facilitator superfamily (MFS) profile" evidence="7">
    <location>
        <begin position="34"/>
        <end position="497"/>
    </location>
</feature>
<dbReference type="GO" id="GO:0016020">
    <property type="term" value="C:membrane"/>
    <property type="evidence" value="ECO:0007669"/>
    <property type="project" value="UniProtKB-SubCell"/>
</dbReference>
<protein>
    <submittedName>
        <fullName evidence="8">(apollo) hypothetical protein</fullName>
    </submittedName>
</protein>
<dbReference type="GO" id="GO:0022857">
    <property type="term" value="F:transmembrane transporter activity"/>
    <property type="evidence" value="ECO:0007669"/>
    <property type="project" value="InterPro"/>
</dbReference>